<organism evidence="2 3">
    <name type="scientific">Caenimonas terrae</name>
    <dbReference type="NCBI Taxonomy" id="696074"/>
    <lineage>
        <taxon>Bacteria</taxon>
        <taxon>Pseudomonadati</taxon>
        <taxon>Pseudomonadota</taxon>
        <taxon>Betaproteobacteria</taxon>
        <taxon>Burkholderiales</taxon>
        <taxon>Comamonadaceae</taxon>
        <taxon>Caenimonas</taxon>
    </lineage>
</organism>
<evidence type="ECO:0000313" key="3">
    <source>
        <dbReference type="Proteomes" id="UP001596037"/>
    </source>
</evidence>
<dbReference type="PROSITE" id="PS51257">
    <property type="entry name" value="PROKAR_LIPOPROTEIN"/>
    <property type="match status" value="1"/>
</dbReference>
<dbReference type="EMBL" id="JBHSMF010000002">
    <property type="protein sequence ID" value="MFC5496151.1"/>
    <property type="molecule type" value="Genomic_DNA"/>
</dbReference>
<sequence length="219" mass="23174">MTRSSFLALTVAVLLLAGCASKPKAPDWELEAHGSLERYVQAFMAADARVESSEFLRAREQLTRTGDAGLVARAELTRCALSVASLVFEPCVGFDALRPDAPAAERAYGDYLAGKVLPPDVALLPPVHRAVAAAGADAGAIRAIGDPLARLVAAGVLFETGRASPEVLQVAVDTASAQGWRRPLLAWLGAQARRAELAGAQQEAERLRRRIALVLGELK</sequence>
<dbReference type="RefSeq" id="WP_376848182.1">
    <property type="nucleotide sequence ID" value="NZ_JBHSMF010000002.1"/>
</dbReference>
<keyword evidence="1" id="KW-0175">Coiled coil</keyword>
<feature type="coiled-coil region" evidence="1">
    <location>
        <begin position="190"/>
        <end position="217"/>
    </location>
</feature>
<proteinExistence type="predicted"/>
<comment type="caution">
    <text evidence="2">The sequence shown here is derived from an EMBL/GenBank/DDBJ whole genome shotgun (WGS) entry which is preliminary data.</text>
</comment>
<protein>
    <submittedName>
        <fullName evidence="2">Uncharacterized protein</fullName>
    </submittedName>
</protein>
<evidence type="ECO:0000256" key="1">
    <source>
        <dbReference type="SAM" id="Coils"/>
    </source>
</evidence>
<evidence type="ECO:0000313" key="2">
    <source>
        <dbReference type="EMBL" id="MFC5496151.1"/>
    </source>
</evidence>
<keyword evidence="3" id="KW-1185">Reference proteome</keyword>
<reference evidence="3" key="1">
    <citation type="journal article" date="2019" name="Int. J. Syst. Evol. Microbiol.">
        <title>The Global Catalogue of Microorganisms (GCM) 10K type strain sequencing project: providing services to taxonomists for standard genome sequencing and annotation.</title>
        <authorList>
            <consortium name="The Broad Institute Genomics Platform"/>
            <consortium name="The Broad Institute Genome Sequencing Center for Infectious Disease"/>
            <person name="Wu L."/>
            <person name="Ma J."/>
        </authorList>
    </citation>
    <scope>NUCLEOTIDE SEQUENCE [LARGE SCALE GENOMIC DNA]</scope>
    <source>
        <strain evidence="3">CCUG 57401</strain>
    </source>
</reference>
<accession>A0ABW0N848</accession>
<gene>
    <name evidence="2" type="ORF">ACFPOE_01275</name>
</gene>
<dbReference type="Proteomes" id="UP001596037">
    <property type="component" value="Unassembled WGS sequence"/>
</dbReference>
<name>A0ABW0N848_9BURK</name>